<sequence>MWTFIRYQHVNHANRHELTNVTSMLC</sequence>
<protein>
    <submittedName>
        <fullName evidence="1">Uncharacterized protein</fullName>
    </submittedName>
</protein>
<proteinExistence type="predicted"/>
<reference evidence="1" key="1">
    <citation type="submission" date="2018-02" db="EMBL/GenBank/DDBJ databases">
        <title>Rhizophora mucronata_Transcriptome.</title>
        <authorList>
            <person name="Meera S.P."/>
            <person name="Sreeshan A."/>
            <person name="Augustine A."/>
        </authorList>
    </citation>
    <scope>NUCLEOTIDE SEQUENCE</scope>
    <source>
        <tissue evidence="1">Leaf</tissue>
    </source>
</reference>
<name>A0A2P2Q9Z1_RHIMU</name>
<accession>A0A2P2Q9Z1</accession>
<organism evidence="1">
    <name type="scientific">Rhizophora mucronata</name>
    <name type="common">Asiatic mangrove</name>
    <dbReference type="NCBI Taxonomy" id="61149"/>
    <lineage>
        <taxon>Eukaryota</taxon>
        <taxon>Viridiplantae</taxon>
        <taxon>Streptophyta</taxon>
        <taxon>Embryophyta</taxon>
        <taxon>Tracheophyta</taxon>
        <taxon>Spermatophyta</taxon>
        <taxon>Magnoliopsida</taxon>
        <taxon>eudicotyledons</taxon>
        <taxon>Gunneridae</taxon>
        <taxon>Pentapetalae</taxon>
        <taxon>rosids</taxon>
        <taxon>fabids</taxon>
        <taxon>Malpighiales</taxon>
        <taxon>Rhizophoraceae</taxon>
        <taxon>Rhizophora</taxon>
    </lineage>
</organism>
<dbReference type="AlphaFoldDB" id="A0A2P2Q9Z1"/>
<evidence type="ECO:0000313" key="1">
    <source>
        <dbReference type="EMBL" id="MBX63795.1"/>
    </source>
</evidence>
<dbReference type="EMBL" id="GGEC01083311">
    <property type="protein sequence ID" value="MBX63795.1"/>
    <property type="molecule type" value="Transcribed_RNA"/>
</dbReference>